<dbReference type="Proteomes" id="UP000287124">
    <property type="component" value="Unassembled WGS sequence"/>
</dbReference>
<dbReference type="EMBL" id="MIKF01000082">
    <property type="protein sequence ID" value="RTE79022.1"/>
    <property type="molecule type" value="Genomic_DNA"/>
</dbReference>
<evidence type="ECO:0000313" key="2">
    <source>
        <dbReference type="EMBL" id="RTE79022.1"/>
    </source>
</evidence>
<evidence type="ECO:0000256" key="1">
    <source>
        <dbReference type="SAM" id="MobiDB-lite"/>
    </source>
</evidence>
<organism evidence="2 3">
    <name type="scientific">Fusarium euwallaceae</name>
    <dbReference type="NCBI Taxonomy" id="1147111"/>
    <lineage>
        <taxon>Eukaryota</taxon>
        <taxon>Fungi</taxon>
        <taxon>Dikarya</taxon>
        <taxon>Ascomycota</taxon>
        <taxon>Pezizomycotina</taxon>
        <taxon>Sordariomycetes</taxon>
        <taxon>Hypocreomycetidae</taxon>
        <taxon>Hypocreales</taxon>
        <taxon>Nectriaceae</taxon>
        <taxon>Fusarium</taxon>
        <taxon>Fusarium solani species complex</taxon>
    </lineage>
</organism>
<gene>
    <name evidence="2" type="ORF">BHE90_006484</name>
</gene>
<keyword evidence="3" id="KW-1185">Reference proteome</keyword>
<accession>A0A430LTI6</accession>
<evidence type="ECO:0000313" key="3">
    <source>
        <dbReference type="Proteomes" id="UP000287124"/>
    </source>
</evidence>
<protein>
    <submittedName>
        <fullName evidence="2">Uncharacterized protein</fullName>
    </submittedName>
</protein>
<feature type="compositionally biased region" description="Basic residues" evidence="1">
    <location>
        <begin position="13"/>
        <end position="24"/>
    </location>
</feature>
<sequence>MRLAGPRRPGATWHHKDRPRPRNRAMHLRPGVLTDDSLTAVIGQLALTHLKHPGVSTMAGGMMPSRQDEI</sequence>
<comment type="caution">
    <text evidence="2">The sequence shown here is derived from an EMBL/GenBank/DDBJ whole genome shotgun (WGS) entry which is preliminary data.</text>
</comment>
<feature type="region of interest" description="Disordered" evidence="1">
    <location>
        <begin position="1"/>
        <end position="24"/>
    </location>
</feature>
<reference evidence="2 3" key="1">
    <citation type="submission" date="2017-06" db="EMBL/GenBank/DDBJ databases">
        <title>Comparative genomic analysis of Ambrosia Fusariam Clade fungi.</title>
        <authorList>
            <person name="Stajich J.E."/>
            <person name="Carrillo J."/>
            <person name="Kijimoto T."/>
            <person name="Eskalen A."/>
            <person name="O'Donnell K."/>
            <person name="Kasson M."/>
        </authorList>
    </citation>
    <scope>NUCLEOTIDE SEQUENCE [LARGE SCALE GENOMIC DNA]</scope>
    <source>
        <strain evidence="2 3">UCR1854</strain>
    </source>
</reference>
<name>A0A430LTI6_9HYPO</name>
<dbReference type="AlphaFoldDB" id="A0A430LTI6"/>
<proteinExistence type="predicted"/>